<dbReference type="GO" id="GO:0006085">
    <property type="term" value="P:acetyl-CoA biosynthetic process"/>
    <property type="evidence" value="ECO:0007669"/>
    <property type="project" value="TreeGrafter"/>
</dbReference>
<dbReference type="OrthoDB" id="1706066at2759"/>
<name>A0A8R2GA21_BOMMO</name>
<evidence type="ECO:0000256" key="3">
    <source>
        <dbReference type="ARBA" id="ARBA00022598"/>
    </source>
</evidence>
<dbReference type="GO" id="GO:0005524">
    <property type="term" value="F:ATP binding"/>
    <property type="evidence" value="ECO:0007669"/>
    <property type="project" value="UniProtKB-KW"/>
</dbReference>
<keyword evidence="7" id="KW-1133">Transmembrane helix</keyword>
<evidence type="ECO:0000256" key="7">
    <source>
        <dbReference type="SAM" id="Phobius"/>
    </source>
</evidence>
<comment type="similarity">
    <text evidence="1">Belongs to the ATP-dependent AMP-binding enzyme family.</text>
</comment>
<reference evidence="11" key="2">
    <citation type="submission" date="2022-06" db="UniProtKB">
        <authorList>
            <consortium name="EnsemblMetazoa"/>
        </authorList>
    </citation>
    <scope>IDENTIFICATION</scope>
    <source>
        <strain evidence="11">p50T (Dazao)</strain>
    </source>
</reference>
<dbReference type="PANTHER" id="PTHR24095:SF244">
    <property type="entry name" value="ACETYL-COENZYME A SYNTHETASE"/>
    <property type="match status" value="1"/>
</dbReference>
<dbReference type="InterPro" id="IPR032387">
    <property type="entry name" value="ACAS_N"/>
</dbReference>
<evidence type="ECO:0000259" key="9">
    <source>
        <dbReference type="Pfam" id="PF13193"/>
    </source>
</evidence>
<protein>
    <recommendedName>
        <fullName evidence="2">acetate--CoA ligase</fullName>
        <ecNumber evidence="2">6.2.1.1</ecNumber>
    </recommendedName>
    <alternativeName>
        <fullName evidence="6">Acetyl-CoA synthetase</fullName>
    </alternativeName>
</protein>
<keyword evidence="4" id="KW-0547">Nucleotide-binding</keyword>
<dbReference type="Pfam" id="PF00501">
    <property type="entry name" value="AMP-binding"/>
    <property type="match status" value="1"/>
</dbReference>
<dbReference type="FunFam" id="3.30.300.30:FF:000004">
    <property type="entry name" value="Acetyl-coenzyme A synthetase"/>
    <property type="match status" value="1"/>
</dbReference>
<evidence type="ECO:0000313" key="12">
    <source>
        <dbReference type="Proteomes" id="UP000005204"/>
    </source>
</evidence>
<proteinExistence type="inferred from homology"/>
<dbReference type="PANTHER" id="PTHR24095">
    <property type="entry name" value="ACETYL-COENZYME A SYNTHETASE"/>
    <property type="match status" value="1"/>
</dbReference>
<dbReference type="InterPro" id="IPR045851">
    <property type="entry name" value="AMP-bd_C_sf"/>
</dbReference>
<dbReference type="OMA" id="HERIQDC"/>
<reference evidence="12" key="1">
    <citation type="journal article" date="2008" name="Insect Biochem. Mol. Biol.">
        <title>The genome of a lepidopteran model insect, the silkworm Bombyx mori.</title>
        <authorList>
            <consortium name="International Silkworm Genome Consortium"/>
        </authorList>
    </citation>
    <scope>NUCLEOTIDE SEQUENCE [LARGE SCALE GENOMIC DNA]</scope>
    <source>
        <strain evidence="12">p50T</strain>
    </source>
</reference>
<keyword evidence="5" id="KW-0067">ATP-binding</keyword>
<keyword evidence="7" id="KW-0812">Transmembrane</keyword>
<accession>A0A8R2GA21</accession>
<feature type="domain" description="AMP-dependent synthetase/ligase" evidence="8">
    <location>
        <begin position="92"/>
        <end position="536"/>
    </location>
</feature>
<evidence type="ECO:0000256" key="4">
    <source>
        <dbReference type="ARBA" id="ARBA00022741"/>
    </source>
</evidence>
<keyword evidence="7" id="KW-0472">Membrane</keyword>
<evidence type="ECO:0000256" key="2">
    <source>
        <dbReference type="ARBA" id="ARBA00013275"/>
    </source>
</evidence>
<feature type="transmembrane region" description="Helical" evidence="7">
    <location>
        <begin position="140"/>
        <end position="162"/>
    </location>
</feature>
<dbReference type="InterPro" id="IPR000873">
    <property type="entry name" value="AMP-dep_synth/lig_dom"/>
</dbReference>
<gene>
    <name evidence="11" type="primary">101746722</name>
</gene>
<dbReference type="Gene3D" id="3.40.50.12780">
    <property type="entry name" value="N-terminal domain of ligase-like"/>
    <property type="match status" value="2"/>
</dbReference>
<keyword evidence="3" id="KW-0436">Ligase</keyword>
<dbReference type="EC" id="6.2.1.1" evidence="2"/>
<evidence type="ECO:0000256" key="1">
    <source>
        <dbReference type="ARBA" id="ARBA00006432"/>
    </source>
</evidence>
<dbReference type="SUPFAM" id="SSF56801">
    <property type="entry name" value="Acetyl-CoA synthetase-like"/>
    <property type="match status" value="1"/>
</dbReference>
<feature type="domain" description="Acetyl-coenzyme A synthetase N-terminal" evidence="10">
    <location>
        <begin position="24"/>
        <end position="84"/>
    </location>
</feature>
<dbReference type="Gene3D" id="3.30.300.30">
    <property type="match status" value="1"/>
</dbReference>
<evidence type="ECO:0000256" key="6">
    <source>
        <dbReference type="ARBA" id="ARBA00080059"/>
    </source>
</evidence>
<organism evidence="11 12">
    <name type="scientific">Bombyx mori</name>
    <name type="common">Silk moth</name>
    <dbReference type="NCBI Taxonomy" id="7091"/>
    <lineage>
        <taxon>Eukaryota</taxon>
        <taxon>Metazoa</taxon>
        <taxon>Ecdysozoa</taxon>
        <taxon>Arthropoda</taxon>
        <taxon>Hexapoda</taxon>
        <taxon>Insecta</taxon>
        <taxon>Pterygota</taxon>
        <taxon>Neoptera</taxon>
        <taxon>Endopterygota</taxon>
        <taxon>Lepidoptera</taxon>
        <taxon>Glossata</taxon>
        <taxon>Ditrysia</taxon>
        <taxon>Bombycoidea</taxon>
        <taxon>Bombycidae</taxon>
        <taxon>Bombycinae</taxon>
        <taxon>Bombyx</taxon>
    </lineage>
</organism>
<evidence type="ECO:0000313" key="11">
    <source>
        <dbReference type="EnsemblMetazoa" id="XP_012549002.1"/>
    </source>
</evidence>
<dbReference type="InterPro" id="IPR020845">
    <property type="entry name" value="AMP-binding_CS"/>
</dbReference>
<dbReference type="PROSITE" id="PS00455">
    <property type="entry name" value="AMP_BINDING"/>
    <property type="match status" value="1"/>
</dbReference>
<dbReference type="InterPro" id="IPR042099">
    <property type="entry name" value="ANL_N_sf"/>
</dbReference>
<dbReference type="AlphaFoldDB" id="A0A8R2GA21"/>
<evidence type="ECO:0000256" key="5">
    <source>
        <dbReference type="ARBA" id="ARBA00022840"/>
    </source>
</evidence>
<dbReference type="EnsemblMetazoa" id="XM_012693548.3">
    <property type="protein sequence ID" value="XP_012549002.1"/>
    <property type="gene ID" value="LOC101746722"/>
</dbReference>
<evidence type="ECO:0000259" key="8">
    <source>
        <dbReference type="Pfam" id="PF00501"/>
    </source>
</evidence>
<dbReference type="GO" id="GO:0003987">
    <property type="term" value="F:acetate-CoA ligase activity"/>
    <property type="evidence" value="ECO:0007669"/>
    <property type="project" value="UniProtKB-EC"/>
</dbReference>
<feature type="domain" description="AMP-binding enzyme C-terminal" evidence="9">
    <location>
        <begin position="592"/>
        <end position="670"/>
    </location>
</feature>
<dbReference type="Pfam" id="PF16177">
    <property type="entry name" value="ACAS_N"/>
    <property type="match status" value="1"/>
</dbReference>
<dbReference type="FunFam" id="3.40.50.12780:FF:000001">
    <property type="entry name" value="Acetyl-coenzyme A synthetase"/>
    <property type="match status" value="1"/>
</dbReference>
<evidence type="ECO:0000259" key="10">
    <source>
        <dbReference type="Pfam" id="PF16177"/>
    </source>
</evidence>
<dbReference type="SMR" id="A0A8R2GA21"/>
<keyword evidence="12" id="KW-1185">Reference proteome</keyword>
<dbReference type="CDD" id="cd05966">
    <property type="entry name" value="ACS"/>
    <property type="match status" value="1"/>
</dbReference>
<sequence length="714" mass="80798">MSSRMYKPTDHVIKKSYLPSIQKYKEMYERSLTESELFWTEVAQEFQWHVAPKPGGFMKYNFDITKGRVFVKFMEEAELNVCYNLLDRNVKNGFGDKIAFFWEGNSPDDYTRITYRKLLDLVCQFANGLLAKGIRKGDRVAVYMPMILEAVICMLACARIGAVHTVVFAGFSSDALAERLSDAKAKLLVTADGAWRGERMYVYKRTCDDAIEKARTFFKHRVDMCMVVNHLDRVTPGGSLKSEIKDLYNWNEETDIWWHEVLEGESNICPPEWVAAEDPLFVLYTSGSTGKPKGVVHTTAGYLMYAAATFRYVFDYHRRDVYWCTADVGWITGHTYVVYAPLANAATSVMFEGTPYFPKVDRYWSIINKYKVTQFYTAPTAIRALMAHYNVEDGNLTMPDLSSLRVLGSVGEPINPAAWLWYYTRIGKERCSIVDTFWQTETGGHVITGLPGATPMKPGAAEKKHPVYYSSMDTFRPKQGWDRTVMIVHLPNKSNRTRGFPFFGVEPKILNEDGVEIEGPGEGYLVFARPWPGMMRTLLEDQDRFERVYFSKFPGYYCTGDGVRRDEDGYLWITGRIDDMLNVSGHLMSTAEVEGVLASDPRVSEAAVVPKPHEVKGEALYCFVVLKEGLQFDADLVKTLTLLVRQKIGAFAAPDTIQNAPGLPKTRSGKIMRRILRKIAVGDHEVGDISTLADPGVVEELFNNRPAEAKPKTG</sequence>
<dbReference type="Proteomes" id="UP000005204">
    <property type="component" value="Unassembled WGS sequence"/>
</dbReference>
<dbReference type="Pfam" id="PF13193">
    <property type="entry name" value="AMP-binding_C"/>
    <property type="match status" value="1"/>
</dbReference>
<dbReference type="InterPro" id="IPR025110">
    <property type="entry name" value="AMP-bd_C"/>
</dbReference>